<dbReference type="Proteomes" id="UP000198282">
    <property type="component" value="Unassembled WGS sequence"/>
</dbReference>
<feature type="domain" description="N-acetyltransferase" evidence="1">
    <location>
        <begin position="122"/>
        <end position="261"/>
    </location>
</feature>
<evidence type="ECO:0000313" key="2">
    <source>
        <dbReference type="EMBL" id="SNS39423.1"/>
    </source>
</evidence>
<sequence length="261" mass="27576">MDRQAVLAAFDEQLRRRPEPDAPDGYVEHDGGVIRSMSAGDGWAGVTWCDLDPAGADAVIAAQIHRFAGLARPWEWKHYSYDRPPDLPDRLLAAGFTPQPAEALLVAEIADLPLEMSPPPGVELLAVVDGQGVDALVRVHDEVFGGDHSPVGRTLLAGLAGRGGTTAAVVALAGRTPISAGRVEFHDGTDFASLWGGGTLPAWRGRGVFRSLVAHRAALAAARGFRYLQVDASPDSRPILKRLGFVELATTTPFTHPGGAG</sequence>
<name>A0A239E5Y1_9ACTN</name>
<dbReference type="AlphaFoldDB" id="A0A239E5Y1"/>
<dbReference type="InterPro" id="IPR000182">
    <property type="entry name" value="GNAT_dom"/>
</dbReference>
<dbReference type="GO" id="GO:0016747">
    <property type="term" value="F:acyltransferase activity, transferring groups other than amino-acyl groups"/>
    <property type="evidence" value="ECO:0007669"/>
    <property type="project" value="InterPro"/>
</dbReference>
<dbReference type="EMBL" id="FZOD01000008">
    <property type="protein sequence ID" value="SNS39423.1"/>
    <property type="molecule type" value="Genomic_DNA"/>
</dbReference>
<keyword evidence="2" id="KW-0808">Transferase</keyword>
<proteinExistence type="predicted"/>
<dbReference type="RefSeq" id="WP_089207206.1">
    <property type="nucleotide sequence ID" value="NZ_FZOD01000008.1"/>
</dbReference>
<protein>
    <submittedName>
        <fullName evidence="2">Acetyltransferase (GNAT) family protein</fullName>
    </submittedName>
</protein>
<dbReference type="Gene3D" id="3.40.630.30">
    <property type="match status" value="1"/>
</dbReference>
<dbReference type="SUPFAM" id="SSF55729">
    <property type="entry name" value="Acyl-CoA N-acyltransferases (Nat)"/>
    <property type="match status" value="1"/>
</dbReference>
<organism evidence="2 3">
    <name type="scientific">Streptosporangium subroseum</name>
    <dbReference type="NCBI Taxonomy" id="106412"/>
    <lineage>
        <taxon>Bacteria</taxon>
        <taxon>Bacillati</taxon>
        <taxon>Actinomycetota</taxon>
        <taxon>Actinomycetes</taxon>
        <taxon>Streptosporangiales</taxon>
        <taxon>Streptosporangiaceae</taxon>
        <taxon>Streptosporangium</taxon>
    </lineage>
</organism>
<accession>A0A239E5Y1</accession>
<evidence type="ECO:0000313" key="3">
    <source>
        <dbReference type="Proteomes" id="UP000198282"/>
    </source>
</evidence>
<dbReference type="OrthoDB" id="164800at2"/>
<keyword evidence="3" id="KW-1185">Reference proteome</keyword>
<reference evidence="2 3" key="1">
    <citation type="submission" date="2017-06" db="EMBL/GenBank/DDBJ databases">
        <authorList>
            <person name="Kim H.J."/>
            <person name="Triplett B.A."/>
        </authorList>
    </citation>
    <scope>NUCLEOTIDE SEQUENCE [LARGE SCALE GENOMIC DNA]</scope>
    <source>
        <strain evidence="2 3">CGMCC 4.2132</strain>
    </source>
</reference>
<dbReference type="PROSITE" id="PS51186">
    <property type="entry name" value="GNAT"/>
    <property type="match status" value="1"/>
</dbReference>
<dbReference type="InterPro" id="IPR016181">
    <property type="entry name" value="Acyl_CoA_acyltransferase"/>
</dbReference>
<evidence type="ECO:0000259" key="1">
    <source>
        <dbReference type="PROSITE" id="PS51186"/>
    </source>
</evidence>
<gene>
    <name evidence="2" type="ORF">SAMN05216276_1008216</name>
</gene>